<keyword evidence="2" id="KW-1185">Reference proteome</keyword>
<accession>A0ACC1DEQ6</accession>
<protein>
    <submittedName>
        <fullName evidence="1">Uncharacterized protein</fullName>
    </submittedName>
</protein>
<comment type="caution">
    <text evidence="1">The sequence shown here is derived from an EMBL/GenBank/DDBJ whole genome shotgun (WGS) entry which is preliminary data.</text>
</comment>
<evidence type="ECO:0000313" key="2">
    <source>
        <dbReference type="Proteomes" id="UP000824533"/>
    </source>
</evidence>
<reference evidence="1 2" key="1">
    <citation type="journal article" date="2021" name="Front. Genet.">
        <title>Chromosome-Level Genome Assembly Reveals Significant Gene Expansion in the Toll and IMD Signaling Pathways of Dendrolimus kikuchii.</title>
        <authorList>
            <person name="Zhou J."/>
            <person name="Wu P."/>
            <person name="Xiong Z."/>
            <person name="Liu N."/>
            <person name="Zhao N."/>
            <person name="Ji M."/>
            <person name="Qiu Y."/>
            <person name="Yang B."/>
        </authorList>
    </citation>
    <scope>NUCLEOTIDE SEQUENCE [LARGE SCALE GENOMIC DNA]</scope>
    <source>
        <strain evidence="1">Ann1</strain>
    </source>
</reference>
<gene>
    <name evidence="1" type="ORF">K1T71_001818</name>
</gene>
<dbReference type="Proteomes" id="UP000824533">
    <property type="component" value="Linkage Group LG03"/>
</dbReference>
<sequence length="534" mass="60969">MSIEKVLVFAFLLSRNIVLGTTRIDPLVDTKVGLIRGLAASDGEYSMFMGIPYATVDKEIPFGPSIPHPVFDEIFEAYDDSAICPQTEEFNNTIVGTLDCLHLNIYVPNTATSQNRRPVLVWIYGGGFSIGFAGRFLYGPRFLVRHNIILVTLNYRVGPYGFMCLDIDKVPGNQGLKDQLLALKWIKNNIEAFGGDPNQITIFGESAGGVSVDLQLYYNDETLFNKVIMQSGSASSTWAVTEPDYTYPVKLANELNFVTTDINEALTFLSTVETNLVISAAAKLGRLAPCVEKIFDGVERFITDYPINIQPKMQNIPVLLGFNKDEWLSKYAFLEPEDYERLDIFNSYMKTLFINEDYETFANVVKQFYIGDEPISDKVMWRLIEFDSDDYFIHPAVRSIPKYIENGASNVYYYKFSYDGNRNFVKDRVNITIAGVAHADEISYLFDVSYMRDEPSSKDQYIIDAMTMMWANFAKYGNPTPEINNLLPVKWEPATSEMMYCLEIDSELKMLNRPLNDRMAFWDILYKQRTTTRY</sequence>
<dbReference type="EMBL" id="CM034389">
    <property type="protein sequence ID" value="KAJ0182449.1"/>
    <property type="molecule type" value="Genomic_DNA"/>
</dbReference>
<evidence type="ECO:0000313" key="1">
    <source>
        <dbReference type="EMBL" id="KAJ0182449.1"/>
    </source>
</evidence>
<name>A0ACC1DEQ6_9NEOP</name>
<proteinExistence type="predicted"/>
<organism evidence="1 2">
    <name type="scientific">Dendrolimus kikuchii</name>
    <dbReference type="NCBI Taxonomy" id="765133"/>
    <lineage>
        <taxon>Eukaryota</taxon>
        <taxon>Metazoa</taxon>
        <taxon>Ecdysozoa</taxon>
        <taxon>Arthropoda</taxon>
        <taxon>Hexapoda</taxon>
        <taxon>Insecta</taxon>
        <taxon>Pterygota</taxon>
        <taxon>Neoptera</taxon>
        <taxon>Endopterygota</taxon>
        <taxon>Lepidoptera</taxon>
        <taxon>Glossata</taxon>
        <taxon>Ditrysia</taxon>
        <taxon>Bombycoidea</taxon>
        <taxon>Lasiocampidae</taxon>
        <taxon>Dendrolimus</taxon>
    </lineage>
</organism>